<accession>A0A833VSF7</accession>
<dbReference type="InterPro" id="IPR039301">
    <property type="entry name" value="Sip5/DA2"/>
</dbReference>
<feature type="compositionally biased region" description="Basic and acidic residues" evidence="1">
    <location>
        <begin position="146"/>
        <end position="156"/>
    </location>
</feature>
<feature type="compositionally biased region" description="Polar residues" evidence="1">
    <location>
        <begin position="193"/>
        <end position="206"/>
    </location>
</feature>
<keyword evidence="3" id="KW-1185">Reference proteome</keyword>
<dbReference type="PANTHER" id="PTHR31315:SF1">
    <property type="entry name" value="PROTEIN SIP5"/>
    <property type="match status" value="1"/>
</dbReference>
<dbReference type="AlphaFoldDB" id="A0A833VSF7"/>
<name>A0A833VSF7_9POAL</name>
<reference evidence="2" key="1">
    <citation type="submission" date="2020-01" db="EMBL/GenBank/DDBJ databases">
        <title>Genome sequence of Kobresia littledalei, the first chromosome-level genome in the family Cyperaceae.</title>
        <authorList>
            <person name="Qu G."/>
        </authorList>
    </citation>
    <scope>NUCLEOTIDE SEQUENCE</scope>
    <source>
        <strain evidence="2">C.B.Clarke</strain>
        <tissue evidence="2">Leaf</tissue>
    </source>
</reference>
<sequence>MGNKIGRRRQVVDERYTRPQGLYEHRDIDHKKLRKLILESKLAPCYQGDDECSVDLEECPICFLYYPSLNRSKCCTKGICTECFLQMKPPNSTRPTQCPFCKTPNYAVEYRGVKSKEEKSMEQVEEQKVIEAQIRVRQQEIQEEEERMKQKQEKSQSTRKMQPPTEIEYRDLCSTSVSVPSFRCTAHGDDIESSQPSCSASVTARPSRSRHSRDDNVDLDIEEVMVMEALWLSIQEHGNAPLYPACIGSMWVDPYSYPAPTPLEVHSGSFSCAVAALTEQHHHHHPLTSVPYSNYPTFSFDQIQRPGFIPSIDMCSSIGNPSICSSWVESPSSTQRVVSSGEEGECSTDQWSDAAEAGTSYTGSDIVLDTGRGHVPIPLPVSMPMIIPDGFGMGPVHAGFEDQMMLSMAVSLAEARGRTNSQGLTWH</sequence>
<evidence type="ECO:0000313" key="3">
    <source>
        <dbReference type="Proteomes" id="UP000623129"/>
    </source>
</evidence>
<dbReference type="PANTHER" id="PTHR31315">
    <property type="entry name" value="PROTEIN SIP5"/>
    <property type="match status" value="1"/>
</dbReference>
<protein>
    <submittedName>
        <fullName evidence="2">Protein SIP5</fullName>
    </submittedName>
</protein>
<feature type="region of interest" description="Disordered" evidence="1">
    <location>
        <begin position="141"/>
        <end position="165"/>
    </location>
</feature>
<dbReference type="Proteomes" id="UP000623129">
    <property type="component" value="Unassembled WGS sequence"/>
</dbReference>
<feature type="region of interest" description="Disordered" evidence="1">
    <location>
        <begin position="188"/>
        <end position="215"/>
    </location>
</feature>
<proteinExistence type="predicted"/>
<dbReference type="GO" id="GO:0005737">
    <property type="term" value="C:cytoplasm"/>
    <property type="evidence" value="ECO:0007669"/>
    <property type="project" value="TreeGrafter"/>
</dbReference>
<dbReference type="EMBL" id="SWLB01000010">
    <property type="protein sequence ID" value="KAF3333298.1"/>
    <property type="molecule type" value="Genomic_DNA"/>
</dbReference>
<comment type="caution">
    <text evidence="2">The sequence shown here is derived from an EMBL/GenBank/DDBJ whole genome shotgun (WGS) entry which is preliminary data.</text>
</comment>
<evidence type="ECO:0000256" key="1">
    <source>
        <dbReference type="SAM" id="MobiDB-lite"/>
    </source>
</evidence>
<gene>
    <name evidence="2" type="ORF">FCM35_KLT00989</name>
</gene>
<dbReference type="OrthoDB" id="21471at2759"/>
<organism evidence="2 3">
    <name type="scientific">Carex littledalei</name>
    <dbReference type="NCBI Taxonomy" id="544730"/>
    <lineage>
        <taxon>Eukaryota</taxon>
        <taxon>Viridiplantae</taxon>
        <taxon>Streptophyta</taxon>
        <taxon>Embryophyta</taxon>
        <taxon>Tracheophyta</taxon>
        <taxon>Spermatophyta</taxon>
        <taxon>Magnoliopsida</taxon>
        <taxon>Liliopsida</taxon>
        <taxon>Poales</taxon>
        <taxon>Cyperaceae</taxon>
        <taxon>Cyperoideae</taxon>
        <taxon>Cariceae</taxon>
        <taxon>Carex</taxon>
        <taxon>Carex subgen. Euthyceras</taxon>
    </lineage>
</organism>
<evidence type="ECO:0000313" key="2">
    <source>
        <dbReference type="EMBL" id="KAF3333298.1"/>
    </source>
</evidence>